<feature type="signal peptide" evidence="2">
    <location>
        <begin position="1"/>
        <end position="26"/>
    </location>
</feature>
<reference evidence="4" key="2">
    <citation type="submission" date="2015-05" db="EMBL/GenBank/DDBJ databases">
        <title>Complete genome sequence of Corynebacterium mustelae DSM 45274, isolated from various tissues of a male ferret with lethal sepsis.</title>
        <authorList>
            <person name="Ruckert C."/>
            <person name="Albersmeier A."/>
            <person name="Winkler A."/>
            <person name="Tauch A."/>
        </authorList>
    </citation>
    <scope>NUCLEOTIDE SEQUENCE [LARGE SCALE GENOMIC DNA]</scope>
    <source>
        <strain evidence="4">DSM 45274</strain>
    </source>
</reference>
<dbReference type="STRING" id="571915.CMUST_12085"/>
<proteinExistence type="predicted"/>
<keyword evidence="1" id="KW-0812">Transmembrane</keyword>
<gene>
    <name evidence="3" type="ORF">CMUST_12085</name>
</gene>
<organism evidence="3 4">
    <name type="scientific">Corynebacterium mustelae</name>
    <dbReference type="NCBI Taxonomy" id="571915"/>
    <lineage>
        <taxon>Bacteria</taxon>
        <taxon>Bacillati</taxon>
        <taxon>Actinomycetota</taxon>
        <taxon>Actinomycetes</taxon>
        <taxon>Mycobacteriales</taxon>
        <taxon>Corynebacteriaceae</taxon>
        <taxon>Corynebacterium</taxon>
    </lineage>
</organism>
<sequence>MKKRIATALCTAVAVSAPIVAPAASASPAVTVPGVVVEQQAVKESETPQIFHTERQSKTLRTILIVFGIVVGVLAFISVFASRILGLFGIRF</sequence>
<dbReference type="PATRIC" id="fig|571915.4.peg.2581"/>
<evidence type="ECO:0000256" key="1">
    <source>
        <dbReference type="SAM" id="Phobius"/>
    </source>
</evidence>
<keyword evidence="1" id="KW-1133">Transmembrane helix</keyword>
<feature type="chain" id="PRO_5039317311" evidence="2">
    <location>
        <begin position="27"/>
        <end position="92"/>
    </location>
</feature>
<dbReference type="Proteomes" id="UP000035199">
    <property type="component" value="Chromosome"/>
</dbReference>
<accession>A0A0G3H4I1</accession>
<keyword evidence="2" id="KW-0732">Signal</keyword>
<dbReference type="EMBL" id="CP011542">
    <property type="protein sequence ID" value="AKK06728.1"/>
    <property type="molecule type" value="Genomic_DNA"/>
</dbReference>
<dbReference type="AlphaFoldDB" id="A0A0G3H4I1"/>
<keyword evidence="1" id="KW-0472">Membrane</keyword>
<protein>
    <submittedName>
        <fullName evidence="3">Uncharacterized protein</fullName>
    </submittedName>
</protein>
<name>A0A0G3H4I1_9CORY</name>
<keyword evidence="4" id="KW-1185">Reference proteome</keyword>
<evidence type="ECO:0000313" key="3">
    <source>
        <dbReference type="EMBL" id="AKK06728.1"/>
    </source>
</evidence>
<dbReference type="KEGG" id="cmv:CMUST_12085"/>
<dbReference type="RefSeq" id="WP_047262701.1">
    <property type="nucleotide sequence ID" value="NZ_CP011542.1"/>
</dbReference>
<feature type="transmembrane region" description="Helical" evidence="1">
    <location>
        <begin position="63"/>
        <end position="90"/>
    </location>
</feature>
<reference evidence="3 4" key="1">
    <citation type="journal article" date="2015" name="Genome Announc.">
        <title>Complete Genome Sequence of the Type Strain Corynebacterium mustelae DSM 45274, Isolated from Various Tissues of a Male Ferret with Lethal Sepsis.</title>
        <authorList>
            <person name="Ruckert C."/>
            <person name="Eimer J."/>
            <person name="Winkler A."/>
            <person name="Tauch A."/>
        </authorList>
    </citation>
    <scope>NUCLEOTIDE SEQUENCE [LARGE SCALE GENOMIC DNA]</scope>
    <source>
        <strain evidence="3 4">DSM 45274</strain>
    </source>
</reference>
<evidence type="ECO:0000313" key="4">
    <source>
        <dbReference type="Proteomes" id="UP000035199"/>
    </source>
</evidence>
<evidence type="ECO:0000256" key="2">
    <source>
        <dbReference type="SAM" id="SignalP"/>
    </source>
</evidence>